<proteinExistence type="predicted"/>
<feature type="non-terminal residue" evidence="1">
    <location>
        <position position="1"/>
    </location>
</feature>
<feature type="non-terminal residue" evidence="1">
    <location>
        <position position="272"/>
    </location>
</feature>
<sequence>CPAGVRRHTQRLAPPGASGQHRAAGADPMPVQPRVGAIQRQCGRAWNRVYSSKVAAPRVHQATRKRQRRAATPGRPPVAAALSSAESFHHVVRRQRGPAVGIRRVPRQRGLYPPGGAGVRVPPHRTGGAAKNQAPRALCAGADGPQHARASRHFNMHRPDQAAGICTDEPGDRPCAGRQIYPTPAPGVLPARAGRPLSRGPGTRPGRARCGGAAGLDNRDTHFPFCTGAVFARRGSAAGKVPAAELPAPDPFWRSADTTAADSGLYSRPPPP</sequence>
<dbReference type="Proteomes" id="UP001140087">
    <property type="component" value="Unassembled WGS sequence"/>
</dbReference>
<keyword evidence="2" id="KW-1185">Reference proteome</keyword>
<comment type="caution">
    <text evidence="1">The sequence shown here is derived from an EMBL/GenBank/DDBJ whole genome shotgun (WGS) entry which is preliminary data.</text>
</comment>
<protein>
    <submittedName>
        <fullName evidence="1">Uncharacterized protein</fullName>
    </submittedName>
</protein>
<reference evidence="1" key="1">
    <citation type="submission" date="2022-07" db="EMBL/GenBank/DDBJ databases">
        <title>Phylogenomic reconstructions and comparative analyses of Kickxellomycotina fungi.</title>
        <authorList>
            <person name="Reynolds N.K."/>
            <person name="Stajich J.E."/>
            <person name="Barry K."/>
            <person name="Grigoriev I.V."/>
            <person name="Crous P."/>
            <person name="Smith M.E."/>
        </authorList>
    </citation>
    <scope>NUCLEOTIDE SEQUENCE</scope>
    <source>
        <strain evidence="1">BCRC 34780</strain>
    </source>
</reference>
<dbReference type="EMBL" id="JANBUN010000394">
    <property type="protein sequence ID" value="KAJ2804103.1"/>
    <property type="molecule type" value="Genomic_DNA"/>
</dbReference>
<evidence type="ECO:0000313" key="2">
    <source>
        <dbReference type="Proteomes" id="UP001140087"/>
    </source>
</evidence>
<gene>
    <name evidence="1" type="ORF">H4R21_001775</name>
</gene>
<evidence type="ECO:0000313" key="1">
    <source>
        <dbReference type="EMBL" id="KAJ2804103.1"/>
    </source>
</evidence>
<name>A0ACC1LA60_9FUNG</name>
<accession>A0ACC1LA60</accession>
<organism evidence="1 2">
    <name type="scientific">Coemansia helicoidea</name>
    <dbReference type="NCBI Taxonomy" id="1286919"/>
    <lineage>
        <taxon>Eukaryota</taxon>
        <taxon>Fungi</taxon>
        <taxon>Fungi incertae sedis</taxon>
        <taxon>Zoopagomycota</taxon>
        <taxon>Kickxellomycotina</taxon>
        <taxon>Kickxellomycetes</taxon>
        <taxon>Kickxellales</taxon>
        <taxon>Kickxellaceae</taxon>
        <taxon>Coemansia</taxon>
    </lineage>
</organism>